<evidence type="ECO:0008006" key="8">
    <source>
        <dbReference type="Google" id="ProtNLM"/>
    </source>
</evidence>
<keyword evidence="4" id="KW-0560">Oxidoreductase</keyword>
<evidence type="ECO:0000256" key="2">
    <source>
        <dbReference type="ARBA" id="ARBA00006787"/>
    </source>
</evidence>
<protein>
    <recommendedName>
        <fullName evidence="8">Lignostilbene-alpha,beta-dioxygenase</fullName>
    </recommendedName>
</protein>
<evidence type="ECO:0000313" key="6">
    <source>
        <dbReference type="EMBL" id="TDB65086.1"/>
    </source>
</evidence>
<comment type="caution">
    <text evidence="6">The sequence shown here is derived from an EMBL/GenBank/DDBJ whole genome shotgun (WGS) entry which is preliminary data.</text>
</comment>
<comment type="cofactor">
    <cofactor evidence="1">
        <name>Fe(2+)</name>
        <dbReference type="ChEBI" id="CHEBI:29033"/>
    </cofactor>
</comment>
<reference evidence="6 7" key="1">
    <citation type="submission" date="2019-02" db="EMBL/GenBank/DDBJ databases">
        <title>Arundinibacter roseus gen. nov., sp. nov., a new member of the family Cytophagaceae.</title>
        <authorList>
            <person name="Szuroczki S."/>
            <person name="Khayer B."/>
            <person name="Sproer C."/>
            <person name="Toumi M."/>
            <person name="Szabo A."/>
            <person name="Felfoldi T."/>
            <person name="Schumann P."/>
            <person name="Toth E."/>
        </authorList>
    </citation>
    <scope>NUCLEOTIDE SEQUENCE [LARGE SCALE GENOMIC DNA]</scope>
    <source>
        <strain evidence="6 7">DMA-k-7a</strain>
    </source>
</reference>
<evidence type="ECO:0000256" key="3">
    <source>
        <dbReference type="ARBA" id="ARBA00022723"/>
    </source>
</evidence>
<dbReference type="GO" id="GO:0010436">
    <property type="term" value="F:carotenoid dioxygenase activity"/>
    <property type="evidence" value="ECO:0007669"/>
    <property type="project" value="TreeGrafter"/>
</dbReference>
<dbReference type="GO" id="GO:0016121">
    <property type="term" value="P:carotene catabolic process"/>
    <property type="evidence" value="ECO:0007669"/>
    <property type="project" value="TreeGrafter"/>
</dbReference>
<dbReference type="OrthoDB" id="972944at2"/>
<evidence type="ECO:0000313" key="7">
    <source>
        <dbReference type="Proteomes" id="UP000295706"/>
    </source>
</evidence>
<dbReference type="PANTHER" id="PTHR10543">
    <property type="entry name" value="BETA-CAROTENE DIOXYGENASE"/>
    <property type="match status" value="1"/>
</dbReference>
<evidence type="ECO:0000256" key="5">
    <source>
        <dbReference type="ARBA" id="ARBA00023004"/>
    </source>
</evidence>
<organism evidence="6 7">
    <name type="scientific">Arundinibacter roseus</name>
    <dbReference type="NCBI Taxonomy" id="2070510"/>
    <lineage>
        <taxon>Bacteria</taxon>
        <taxon>Pseudomonadati</taxon>
        <taxon>Bacteroidota</taxon>
        <taxon>Cytophagia</taxon>
        <taxon>Cytophagales</taxon>
        <taxon>Spirosomataceae</taxon>
        <taxon>Arundinibacter</taxon>
    </lineage>
</organism>
<keyword evidence="7" id="KW-1185">Reference proteome</keyword>
<name>A0A4R4KEC7_9BACT</name>
<comment type="similarity">
    <text evidence="2">Belongs to the carotenoid oxygenase family.</text>
</comment>
<gene>
    <name evidence="6" type="ORF">EZE20_10230</name>
</gene>
<proteinExistence type="inferred from homology"/>
<evidence type="ECO:0000256" key="1">
    <source>
        <dbReference type="ARBA" id="ARBA00001954"/>
    </source>
</evidence>
<dbReference type="PANTHER" id="PTHR10543:SF89">
    <property type="entry name" value="CAROTENOID 9,10(9',10')-CLEAVAGE DIOXYGENASE 1"/>
    <property type="match status" value="1"/>
</dbReference>
<dbReference type="InterPro" id="IPR004294">
    <property type="entry name" value="Carotenoid_Oase"/>
</dbReference>
<sequence length="733" mass="83139">MSTPISEPLLLTSAQEIEGNLVLLSGSFPTDLPGSVYVVYQVGSVNSEGLPYPALLPDGRPNPEYGSAIMSGDGMVMKLDFGSTPTIRTLLMKTPCYYADFATRNGTAESHADWGMLRFHNFGISRMSLMLGARNPLNTSVTPAQFGTDPAVLIAAYDVGRPYILDPVSLDLKTVIGQNSEWITGTPAKVPWPFELIESTAHPCFDPHTQELFTVNYSHIQPSSVLHDRTLHHLQHSRETFREKLLDLMHTHQHNSDQEAVRQRVVSFFENLDEELSGEVSANSTNIFTRIIQWFKNLFHKKEPETASGAVVKLMRFDGKNPWQQWTLHDQFGQELLIKNCMHQTGLTQDYIILQDSSFKFSTELLFTNPFPEHLELERFLRKALATTMLPYTECYVVKRSELKPENATATAYKLDKPLPIETIHFSCDYENPGGEITLYGIHNAAMCVAEWVRPYDISAITRQPIDPDVLSLFALGTMDVSRIGKWKIDAANFILQEEKSTLLAETGNTNAADGQLGFNTWTVGLYAFRDMISEKTAVKKIDHLWFVSGGLDPKMLTQFIEDLYKDYPNRDVPYVQVKELTKKGLPFSLNYLQTDSMSSHATGYYQFKENDYLRSIQFVPRQAPTPGLDPGLDGYLVCSMQVAYPQPDGSLHRQGEFWIFRAENIAAGPICTCYHPDVKFCFTLHSAWMNDPQSVTMSYNVDVRQDYEEIINQLPDKKIIEPFFEKYVYPYF</sequence>
<dbReference type="AlphaFoldDB" id="A0A4R4KEC7"/>
<keyword evidence="5" id="KW-0408">Iron</keyword>
<dbReference type="Pfam" id="PF03055">
    <property type="entry name" value="RPE65"/>
    <property type="match status" value="2"/>
</dbReference>
<dbReference type="GO" id="GO:0046872">
    <property type="term" value="F:metal ion binding"/>
    <property type="evidence" value="ECO:0007669"/>
    <property type="project" value="UniProtKB-KW"/>
</dbReference>
<evidence type="ECO:0000256" key="4">
    <source>
        <dbReference type="ARBA" id="ARBA00023002"/>
    </source>
</evidence>
<keyword evidence="3" id="KW-0479">Metal-binding</keyword>
<dbReference type="EMBL" id="SMJU01000006">
    <property type="protein sequence ID" value="TDB65086.1"/>
    <property type="molecule type" value="Genomic_DNA"/>
</dbReference>
<dbReference type="RefSeq" id="WP_132117212.1">
    <property type="nucleotide sequence ID" value="NZ_SMJU01000006.1"/>
</dbReference>
<dbReference type="Proteomes" id="UP000295706">
    <property type="component" value="Unassembled WGS sequence"/>
</dbReference>
<accession>A0A4R4KEC7</accession>